<reference evidence="1" key="1">
    <citation type="journal article" date="2014" name="Int. J. Syst. Evol. Microbiol.">
        <title>Complete genome sequence of Corynebacterium casei LMG S-19264T (=DSM 44701T), isolated from a smear-ripened cheese.</title>
        <authorList>
            <consortium name="US DOE Joint Genome Institute (JGI-PGF)"/>
            <person name="Walter F."/>
            <person name="Albersmeier A."/>
            <person name="Kalinowski J."/>
            <person name="Ruckert C."/>
        </authorList>
    </citation>
    <scope>NUCLEOTIDE SEQUENCE</scope>
    <source>
        <strain evidence="1">CGMCC 1.15493</strain>
    </source>
</reference>
<dbReference type="RefSeq" id="WP_188852645.1">
    <property type="nucleotide sequence ID" value="NZ_BMJJ01000008.1"/>
</dbReference>
<comment type="caution">
    <text evidence="1">The sequence shown here is derived from an EMBL/GenBank/DDBJ whole genome shotgun (WGS) entry which is preliminary data.</text>
</comment>
<evidence type="ECO:0008006" key="3">
    <source>
        <dbReference type="Google" id="ProtNLM"/>
    </source>
</evidence>
<dbReference type="EMBL" id="BMJJ01000008">
    <property type="protein sequence ID" value="GGD27165.1"/>
    <property type="molecule type" value="Genomic_DNA"/>
</dbReference>
<dbReference type="CDD" id="cd06150">
    <property type="entry name" value="YjgF_YER057c_UK114_like_2"/>
    <property type="match status" value="1"/>
</dbReference>
<evidence type="ECO:0000313" key="1">
    <source>
        <dbReference type="EMBL" id="GGD27165.1"/>
    </source>
</evidence>
<name>A0A917DCZ6_9HYPH</name>
<dbReference type="Proteomes" id="UP000613160">
    <property type="component" value="Unassembled WGS sequence"/>
</dbReference>
<dbReference type="AlphaFoldDB" id="A0A917DCZ6"/>
<evidence type="ECO:0000313" key="2">
    <source>
        <dbReference type="Proteomes" id="UP000613160"/>
    </source>
</evidence>
<dbReference type="SUPFAM" id="SSF55298">
    <property type="entry name" value="YjgF-like"/>
    <property type="match status" value="1"/>
</dbReference>
<protein>
    <recommendedName>
        <fullName evidence="3">RidA family protein</fullName>
    </recommendedName>
</protein>
<proteinExistence type="predicted"/>
<dbReference type="Pfam" id="PF01042">
    <property type="entry name" value="Ribonuc_L-PSP"/>
    <property type="match status" value="1"/>
</dbReference>
<dbReference type="InterPro" id="IPR006175">
    <property type="entry name" value="YjgF/YER057c/UK114"/>
</dbReference>
<dbReference type="InterPro" id="IPR035709">
    <property type="entry name" value="YoaB-like"/>
</dbReference>
<reference evidence="1" key="2">
    <citation type="submission" date="2020-09" db="EMBL/GenBank/DDBJ databases">
        <authorList>
            <person name="Sun Q."/>
            <person name="Zhou Y."/>
        </authorList>
    </citation>
    <scope>NUCLEOTIDE SEQUENCE</scope>
    <source>
        <strain evidence="1">CGMCC 1.15493</strain>
    </source>
</reference>
<dbReference type="InterPro" id="IPR035959">
    <property type="entry name" value="RutC-like_sf"/>
</dbReference>
<dbReference type="PANTHER" id="PTHR47328">
    <property type="match status" value="1"/>
</dbReference>
<dbReference type="Gene3D" id="3.30.1330.40">
    <property type="entry name" value="RutC-like"/>
    <property type="match status" value="1"/>
</dbReference>
<sequence>MTIRRIEPGTRMSAAVVHGDTVYLAGQVGTAGDDVTAQTMTALAEVDRLLALAGTDKSKILNATIWLADIADFGKMNAVWDAWVDPANPPARATGESKLATPDYLVEVIVIAAV</sequence>
<accession>A0A917DCZ6</accession>
<organism evidence="1 2">
    <name type="scientific">Aureimonas glaciei</name>
    <dbReference type="NCBI Taxonomy" id="1776957"/>
    <lineage>
        <taxon>Bacteria</taxon>
        <taxon>Pseudomonadati</taxon>
        <taxon>Pseudomonadota</taxon>
        <taxon>Alphaproteobacteria</taxon>
        <taxon>Hyphomicrobiales</taxon>
        <taxon>Aurantimonadaceae</taxon>
        <taxon>Aureimonas</taxon>
    </lineage>
</organism>
<gene>
    <name evidence="1" type="ORF">GCM10011335_32770</name>
</gene>
<dbReference type="PANTHER" id="PTHR47328:SF1">
    <property type="entry name" value="RUTC FAMILY PROTEIN YOAB"/>
    <property type="match status" value="1"/>
</dbReference>
<keyword evidence="2" id="KW-1185">Reference proteome</keyword>